<feature type="compositionally biased region" description="Polar residues" evidence="1">
    <location>
        <begin position="76"/>
        <end position="93"/>
    </location>
</feature>
<sequence length="986" mass="102172">MGIGHHPRRAQRTTRRHTLRTPAFLTSHRFWRVPLVGTVAGMLVIVGTTAQASPERLLQSVSVQLDDGGAISGIDSTTVHAGSTGGSTDSTALDPSKTADQLPVRVLTSWQLGDKAGTDLSDIEGKSGRVTVQVTVQNTTVRPQKLEYDTPGAQKSAYALVGAPLTVIASAGVGDNGLAQVITDGDDGDAVTNGLLSSDSSGDAQVQWAALLAPPRLAPTATFTLVEDTTSFQVPAIDISVQPGLVTDASVQQLLTSAFDGDSASTLALETRTIDLLGDVNRVLAQAGGALGDVQQSLSGTASSLGQQTISDLNGSLSSVTSSLQSVSGSIDSLDGEIGSELNSTTSTLTGQLGDTLDSVRVLLGDPSSQKPPKDAKNRTCTSENLPGYPDKMQDKLSIYQQILQVQTRLKALRGSSHACADVVAEGLLKSIGTSDVTACPMADDPDAPRTTVTCAIHRAQSDLETQAQGLGAFKSGLLSLYNSPELTELATDVAALRTSVLDAKTTAADLKPGNGHDDDTSLTELITSLLTLNTQLFAVQGNLQKIDFGAAAKVVSSVEQIKRIADQQVAALNGLLSADALSASSGRVAGLLTTLCTDVPNSTSDASVQTYLDQATSTCKDATQAVAGLTGDVTAAKQALTTSRDQWQAVQTAASAPLDDDGRPIDIGGLVGGLNALDGVGTTVQQIQSSVSQVLTLLGGDKVNGKVKGLVDQIDALYDPTIDQTPDPNDPDAPAVKCPVVFDPPNPDETTEPALNQVRRALLNVQCLQDTVGGQFDAGFEGLLDSFAGFDTQLGTRIGQADAARQNAEDNVRALTTGLGRAIVQTGRSVKFQTRGSVKRSRASIDRGETTFTTKLGKSVDTVIDNIGTTVGAATRDLDGANQQLRADLQSVLIDLGDPSKGDTGLLGALRSNATATEGATTSIVDANGRASSFAAVRTAALGDVYLQREQLKQALTIQQELPAFGIDVAPEDTVLTVYSFHLGG</sequence>
<proteinExistence type="predicted"/>
<feature type="region of interest" description="Disordered" evidence="1">
    <location>
        <begin position="365"/>
        <end position="388"/>
    </location>
</feature>
<protein>
    <submittedName>
        <fullName evidence="2">Uncharacterized protein</fullName>
    </submittedName>
</protein>
<gene>
    <name evidence="2" type="ORF">ISG29_01165</name>
</gene>
<feature type="region of interest" description="Disordered" evidence="1">
    <location>
        <begin position="76"/>
        <end position="96"/>
    </location>
</feature>
<evidence type="ECO:0000313" key="2">
    <source>
        <dbReference type="EMBL" id="MBF4160281.1"/>
    </source>
</evidence>
<evidence type="ECO:0000313" key="3">
    <source>
        <dbReference type="Proteomes" id="UP000656804"/>
    </source>
</evidence>
<reference evidence="2" key="1">
    <citation type="submission" date="2020-11" db="EMBL/GenBank/DDBJ databases">
        <title>Nocardioides sp. CBS4Y-1, whole genome shotgun sequence.</title>
        <authorList>
            <person name="Tuo L."/>
        </authorList>
    </citation>
    <scope>NUCLEOTIDE SEQUENCE</scope>
    <source>
        <strain evidence="2">CBS4Y-1</strain>
    </source>
</reference>
<evidence type="ECO:0000256" key="1">
    <source>
        <dbReference type="SAM" id="MobiDB-lite"/>
    </source>
</evidence>
<comment type="caution">
    <text evidence="2">The sequence shown here is derived from an EMBL/GenBank/DDBJ whole genome shotgun (WGS) entry which is preliminary data.</text>
</comment>
<dbReference type="RefSeq" id="WP_194501533.1">
    <property type="nucleotide sequence ID" value="NZ_JADIVZ010000001.1"/>
</dbReference>
<dbReference type="EMBL" id="JADIVZ010000001">
    <property type="protein sequence ID" value="MBF4160281.1"/>
    <property type="molecule type" value="Genomic_DNA"/>
</dbReference>
<dbReference type="Proteomes" id="UP000656804">
    <property type="component" value="Unassembled WGS sequence"/>
</dbReference>
<name>A0A930Y5V7_9ACTN</name>
<accession>A0A930Y5V7</accession>
<keyword evidence="3" id="KW-1185">Reference proteome</keyword>
<organism evidence="2 3">
    <name type="scientific">Nocardioides acrostichi</name>
    <dbReference type="NCBI Taxonomy" id="2784339"/>
    <lineage>
        <taxon>Bacteria</taxon>
        <taxon>Bacillati</taxon>
        <taxon>Actinomycetota</taxon>
        <taxon>Actinomycetes</taxon>
        <taxon>Propionibacteriales</taxon>
        <taxon>Nocardioidaceae</taxon>
        <taxon>Nocardioides</taxon>
    </lineage>
</organism>
<dbReference type="AlphaFoldDB" id="A0A930Y5V7"/>